<evidence type="ECO:0000313" key="3">
    <source>
        <dbReference type="EMBL" id="KII69065.1"/>
    </source>
</evidence>
<name>A0A0C2MY22_THEKT</name>
<gene>
    <name evidence="3" type="ORF">RF11_13530</name>
</gene>
<dbReference type="AlphaFoldDB" id="A0A0C2MY22"/>
<dbReference type="EMBL" id="JWZT01002606">
    <property type="protein sequence ID" value="KII69065.1"/>
    <property type="molecule type" value="Genomic_DNA"/>
</dbReference>
<dbReference type="PANTHER" id="PTHR37984:SF15">
    <property type="entry name" value="INTEGRASE CATALYTIC DOMAIN-CONTAINING PROTEIN"/>
    <property type="match status" value="1"/>
</dbReference>
<evidence type="ECO:0000313" key="4">
    <source>
        <dbReference type="Proteomes" id="UP000031668"/>
    </source>
</evidence>
<dbReference type="InterPro" id="IPR012337">
    <property type="entry name" value="RNaseH-like_sf"/>
</dbReference>
<dbReference type="Proteomes" id="UP000031668">
    <property type="component" value="Unassembled WGS sequence"/>
</dbReference>
<accession>A0A0C2MY22</accession>
<dbReference type="SUPFAM" id="SSF53098">
    <property type="entry name" value="Ribonuclease H-like"/>
    <property type="match status" value="1"/>
</dbReference>
<feature type="domain" description="Integrase catalytic" evidence="2">
    <location>
        <begin position="1"/>
        <end position="106"/>
    </location>
</feature>
<organism evidence="3 4">
    <name type="scientific">Thelohanellus kitauei</name>
    <name type="common">Myxosporean</name>
    <dbReference type="NCBI Taxonomy" id="669202"/>
    <lineage>
        <taxon>Eukaryota</taxon>
        <taxon>Metazoa</taxon>
        <taxon>Cnidaria</taxon>
        <taxon>Myxozoa</taxon>
        <taxon>Myxosporea</taxon>
        <taxon>Bivalvulida</taxon>
        <taxon>Platysporina</taxon>
        <taxon>Myxobolidae</taxon>
        <taxon>Thelohanellus</taxon>
    </lineage>
</organism>
<protein>
    <submittedName>
        <fullName evidence="3">Retrovirus-related Pol polyprotein</fullName>
    </submittedName>
</protein>
<keyword evidence="4" id="KW-1185">Reference proteome</keyword>
<proteinExistence type="predicted"/>
<dbReference type="Gene3D" id="3.30.420.10">
    <property type="entry name" value="Ribonuclease H-like superfamily/Ribonuclease H"/>
    <property type="match status" value="1"/>
</dbReference>
<dbReference type="GO" id="GO:0003676">
    <property type="term" value="F:nucleic acid binding"/>
    <property type="evidence" value="ECO:0007669"/>
    <property type="project" value="InterPro"/>
</dbReference>
<sequence>MFECVICRFGIPEQIHSDQGTQFEAQMFSDICKRLGIKKSRTTPYHPQGNGSVERSNRTIKEALRHFVDSHQSNWDKYLPTVLFAMRAATNSTTGYSPAELTFGRKIKTVLDIETNPQQESASNLPKDYGTFYEKIKDELAKIQNAAKLVIERRTQQQLDSHSKKCRINEYCIGDHVLLRSHSQNKLQHIFHGPYEIVKASHPNYSIMAKDKPVTLRNLQHDLLYPYNNKHNINEDESFQAGGGNYGSIATKADSLLSQQTQREASVSQEPSSIQPVSSEDRIAAIASDKRRPSDGL</sequence>
<feature type="compositionally biased region" description="Polar residues" evidence="1">
    <location>
        <begin position="256"/>
        <end position="278"/>
    </location>
</feature>
<dbReference type="InterPro" id="IPR050951">
    <property type="entry name" value="Retrovirus_Pol_polyprotein"/>
</dbReference>
<feature type="compositionally biased region" description="Basic and acidic residues" evidence="1">
    <location>
        <begin position="279"/>
        <end position="297"/>
    </location>
</feature>
<dbReference type="OrthoDB" id="8051507at2759"/>
<evidence type="ECO:0000259" key="2">
    <source>
        <dbReference type="PROSITE" id="PS50994"/>
    </source>
</evidence>
<comment type="caution">
    <text evidence="3">The sequence shown here is derived from an EMBL/GenBank/DDBJ whole genome shotgun (WGS) entry which is preliminary data.</text>
</comment>
<dbReference type="PANTHER" id="PTHR37984">
    <property type="entry name" value="PROTEIN CBG26694"/>
    <property type="match status" value="1"/>
</dbReference>
<feature type="region of interest" description="Disordered" evidence="1">
    <location>
        <begin position="252"/>
        <end position="297"/>
    </location>
</feature>
<dbReference type="GO" id="GO:0015074">
    <property type="term" value="P:DNA integration"/>
    <property type="evidence" value="ECO:0007669"/>
    <property type="project" value="InterPro"/>
</dbReference>
<dbReference type="InterPro" id="IPR001584">
    <property type="entry name" value="Integrase_cat-core"/>
</dbReference>
<evidence type="ECO:0000256" key="1">
    <source>
        <dbReference type="SAM" id="MobiDB-lite"/>
    </source>
</evidence>
<dbReference type="InterPro" id="IPR036397">
    <property type="entry name" value="RNaseH_sf"/>
</dbReference>
<dbReference type="OMA" id="WRTHAQD"/>
<reference evidence="3 4" key="1">
    <citation type="journal article" date="2014" name="Genome Biol. Evol.">
        <title>The genome of the myxosporean Thelohanellus kitauei shows adaptations to nutrient acquisition within its fish host.</title>
        <authorList>
            <person name="Yang Y."/>
            <person name="Xiong J."/>
            <person name="Zhou Z."/>
            <person name="Huo F."/>
            <person name="Miao W."/>
            <person name="Ran C."/>
            <person name="Liu Y."/>
            <person name="Zhang J."/>
            <person name="Feng J."/>
            <person name="Wang M."/>
            <person name="Wang M."/>
            <person name="Wang L."/>
            <person name="Yao B."/>
        </authorList>
    </citation>
    <scope>NUCLEOTIDE SEQUENCE [LARGE SCALE GENOMIC DNA]</scope>
    <source>
        <strain evidence="3">Wuqing</strain>
    </source>
</reference>
<dbReference type="PROSITE" id="PS50994">
    <property type="entry name" value="INTEGRASE"/>
    <property type="match status" value="1"/>
</dbReference>